<protein>
    <submittedName>
        <fullName evidence="1">Uncharacterized protein</fullName>
    </submittedName>
</protein>
<dbReference type="EMBL" id="BART01036436">
    <property type="protein sequence ID" value="GAH10946.1"/>
    <property type="molecule type" value="Genomic_DNA"/>
</dbReference>
<comment type="caution">
    <text evidence="1">The sequence shown here is derived from an EMBL/GenBank/DDBJ whole genome shotgun (WGS) entry which is preliminary data.</text>
</comment>
<feature type="non-terminal residue" evidence="1">
    <location>
        <position position="82"/>
    </location>
</feature>
<dbReference type="AlphaFoldDB" id="X1CRA4"/>
<proteinExistence type="predicted"/>
<reference evidence="1" key="1">
    <citation type="journal article" date="2014" name="Front. Microbiol.">
        <title>High frequency of phylogenetically diverse reductive dehalogenase-homologous genes in deep subseafloor sedimentary metagenomes.</title>
        <authorList>
            <person name="Kawai M."/>
            <person name="Futagami T."/>
            <person name="Toyoda A."/>
            <person name="Takaki Y."/>
            <person name="Nishi S."/>
            <person name="Hori S."/>
            <person name="Arai W."/>
            <person name="Tsubouchi T."/>
            <person name="Morono Y."/>
            <person name="Uchiyama I."/>
            <person name="Ito T."/>
            <person name="Fujiyama A."/>
            <person name="Inagaki F."/>
            <person name="Takami H."/>
        </authorList>
    </citation>
    <scope>NUCLEOTIDE SEQUENCE</scope>
    <source>
        <strain evidence="1">Expedition CK06-06</strain>
    </source>
</reference>
<organism evidence="1">
    <name type="scientific">marine sediment metagenome</name>
    <dbReference type="NCBI Taxonomy" id="412755"/>
    <lineage>
        <taxon>unclassified sequences</taxon>
        <taxon>metagenomes</taxon>
        <taxon>ecological metagenomes</taxon>
    </lineage>
</organism>
<accession>X1CRA4</accession>
<evidence type="ECO:0000313" key="1">
    <source>
        <dbReference type="EMBL" id="GAH10946.1"/>
    </source>
</evidence>
<name>X1CRA4_9ZZZZ</name>
<gene>
    <name evidence="1" type="ORF">S01H4_61450</name>
</gene>
<sequence>MSTSSLSLTQKLLEASIEGSVNIDYLIDTRYIIRNHFIEIVQVLRRLSVVVPVLPHIGEIEPDDCELNNRVVFHYILEGYAV</sequence>